<proteinExistence type="predicted"/>
<dbReference type="Proteomes" id="UP001466331">
    <property type="component" value="Unassembled WGS sequence"/>
</dbReference>
<accession>A0ABU9U9U9</accession>
<sequence length="186" mass="21601">MKIQLAGIRLPGNIEAKTEKLREKLYKKTKITTARLFFPFFPIYSKTDIIEKHRLEELRDCPYYEWKAEEIINIGKTIVLTGSPQDAWINFTIDQPETSSLFFKIPCSSLFLAEAETETQAEEAVKKLKEEELITQIRTKAPLLFLATIEIYNPARPFSSISWRIEWQKTAHKHKGLRQNKGQPAC</sequence>
<reference evidence="1 2" key="1">
    <citation type="submission" date="2024-03" db="EMBL/GenBank/DDBJ databases">
        <title>Ignisphaera cupida sp. nov., a hyperthermophilic hydrolytic archaeon from a hot spring of Kamchatka, and proposal of Ignisphaeraceae fam. nov.</title>
        <authorList>
            <person name="Podosokorskaya O.A."/>
            <person name="Elcheninov A.G."/>
            <person name="Maltseva A.I."/>
            <person name="Zayulina K.S."/>
            <person name="Novikov A."/>
            <person name="Merkel A.Y."/>
        </authorList>
    </citation>
    <scope>NUCLEOTIDE SEQUENCE [LARGE SCALE GENOMIC DNA]</scope>
    <source>
        <strain evidence="1 2">38H-sp</strain>
    </source>
</reference>
<dbReference type="RefSeq" id="WP_420068892.1">
    <property type="nucleotide sequence ID" value="NZ_JBCHKQ010000001.1"/>
</dbReference>
<evidence type="ECO:0000313" key="1">
    <source>
        <dbReference type="EMBL" id="MEM5947443.1"/>
    </source>
</evidence>
<comment type="caution">
    <text evidence="1">The sequence shown here is derived from an EMBL/GenBank/DDBJ whole genome shotgun (WGS) entry which is preliminary data.</text>
</comment>
<keyword evidence="2" id="KW-1185">Reference proteome</keyword>
<protein>
    <submittedName>
        <fullName evidence="1">Uncharacterized protein</fullName>
    </submittedName>
</protein>
<evidence type="ECO:0000313" key="2">
    <source>
        <dbReference type="Proteomes" id="UP001466331"/>
    </source>
</evidence>
<name>A0ABU9U9U9_9SPIR</name>
<gene>
    <name evidence="1" type="ORF">WKV44_02690</name>
</gene>
<dbReference type="EMBL" id="JBCHKQ010000001">
    <property type="protein sequence ID" value="MEM5947443.1"/>
    <property type="molecule type" value="Genomic_DNA"/>
</dbReference>
<organism evidence="1 2">
    <name type="scientific">Rarispira pelagica</name>
    <dbReference type="NCBI Taxonomy" id="3141764"/>
    <lineage>
        <taxon>Bacteria</taxon>
        <taxon>Pseudomonadati</taxon>
        <taxon>Spirochaetota</taxon>
        <taxon>Spirochaetia</taxon>
        <taxon>Winmispirales</taxon>
        <taxon>Winmispiraceae</taxon>
        <taxon>Rarispira</taxon>
    </lineage>
</organism>